<dbReference type="AlphaFoldDB" id="A0A542E5J2"/>
<keyword evidence="1" id="KW-0472">Membrane</keyword>
<feature type="transmembrane region" description="Helical" evidence="1">
    <location>
        <begin position="63"/>
        <end position="82"/>
    </location>
</feature>
<evidence type="ECO:0000256" key="1">
    <source>
        <dbReference type="SAM" id="Phobius"/>
    </source>
</evidence>
<reference evidence="2 3" key="1">
    <citation type="submission" date="2019-06" db="EMBL/GenBank/DDBJ databases">
        <title>Sequencing the genomes of 1000 actinobacteria strains.</title>
        <authorList>
            <person name="Klenk H.-P."/>
        </authorList>
    </citation>
    <scope>NUCLEOTIDE SEQUENCE [LARGE SCALE GENOMIC DNA]</scope>
    <source>
        <strain evidence="2 3">DSM 18607</strain>
    </source>
</reference>
<accession>A0A542E5J2</accession>
<feature type="transmembrane region" description="Helical" evidence="1">
    <location>
        <begin position="41"/>
        <end position="57"/>
    </location>
</feature>
<dbReference type="EMBL" id="VFMN01000001">
    <property type="protein sequence ID" value="TQJ10612.1"/>
    <property type="molecule type" value="Genomic_DNA"/>
</dbReference>
<dbReference type="OrthoDB" id="5244024at2"/>
<dbReference type="RefSeq" id="WP_141849815.1">
    <property type="nucleotide sequence ID" value="NZ_BAAAPR010000012.1"/>
</dbReference>
<organism evidence="2 3">
    <name type="scientific">Lapillicoccus jejuensis</name>
    <dbReference type="NCBI Taxonomy" id="402171"/>
    <lineage>
        <taxon>Bacteria</taxon>
        <taxon>Bacillati</taxon>
        <taxon>Actinomycetota</taxon>
        <taxon>Actinomycetes</taxon>
        <taxon>Micrococcales</taxon>
        <taxon>Intrasporangiaceae</taxon>
        <taxon>Lapillicoccus</taxon>
    </lineage>
</organism>
<name>A0A542E5J2_9MICO</name>
<keyword evidence="1" id="KW-0812">Transmembrane</keyword>
<comment type="caution">
    <text evidence="2">The sequence shown here is derived from an EMBL/GenBank/DDBJ whole genome shotgun (WGS) entry which is preliminary data.</text>
</comment>
<dbReference type="Proteomes" id="UP000317893">
    <property type="component" value="Unassembled WGS sequence"/>
</dbReference>
<protein>
    <submittedName>
        <fullName evidence="2">DUF3040 family protein</fullName>
    </submittedName>
</protein>
<sequence length="136" mass="14891">MPLSEHEQKVLQQMEQALYAEDPRFASHITNHGLGRNRRRLILGVVGVVAGLALVVLSALNGLIWLGAVGFALMVAGGAFAFTPAKKAALGTVDADGTVRRASTGGRPARPTKRRGATFMQRLEERWDRRRDDNTW</sequence>
<proteinExistence type="predicted"/>
<evidence type="ECO:0000313" key="2">
    <source>
        <dbReference type="EMBL" id="TQJ10612.1"/>
    </source>
</evidence>
<evidence type="ECO:0000313" key="3">
    <source>
        <dbReference type="Proteomes" id="UP000317893"/>
    </source>
</evidence>
<gene>
    <name evidence="2" type="ORF">FB458_3741</name>
</gene>
<dbReference type="Pfam" id="PF11239">
    <property type="entry name" value="DUF3040"/>
    <property type="match status" value="1"/>
</dbReference>
<keyword evidence="3" id="KW-1185">Reference proteome</keyword>
<dbReference type="InterPro" id="IPR021401">
    <property type="entry name" value="DUF3040"/>
</dbReference>
<keyword evidence="1" id="KW-1133">Transmembrane helix</keyword>